<gene>
    <name evidence="1" type="ORF">MCOL_V214019</name>
</gene>
<dbReference type="EMBL" id="AFVW02000004">
    <property type="protein sequence ID" value="EJO88052.1"/>
    <property type="molecule type" value="Genomic_DNA"/>
</dbReference>
<dbReference type="Gene3D" id="2.40.10.120">
    <property type="match status" value="1"/>
</dbReference>
<evidence type="ECO:0000313" key="1">
    <source>
        <dbReference type="EMBL" id="EJO88052.1"/>
    </source>
</evidence>
<dbReference type="GeneID" id="31528171"/>
<dbReference type="RefSeq" id="WP_007772732.1">
    <property type="nucleotide sequence ID" value="NZ_AFVW02000004.1"/>
</dbReference>
<dbReference type="STRING" id="1041522.GCA_002105755_05304"/>
<dbReference type="OrthoDB" id="3497273at2"/>
<dbReference type="SUPFAM" id="SSF50494">
    <property type="entry name" value="Trypsin-like serine proteases"/>
    <property type="match status" value="1"/>
</dbReference>
<comment type="caution">
    <text evidence="1">The sequence shown here is derived from an EMBL/GenBank/DDBJ whole genome shotgun (WGS) entry which is preliminary data.</text>
</comment>
<protein>
    <recommendedName>
        <fullName evidence="3">Trypsin-like peptidase domain-containing protein</fullName>
    </recommendedName>
</protein>
<dbReference type="Pfam" id="PF13365">
    <property type="entry name" value="Trypsin_2"/>
    <property type="match status" value="1"/>
</dbReference>
<sequence>MDEAFNDEASVGYVFDFRNSDVVVVDVMGAKIGPTVVPVLYRHDGTRTSIEGSAFCIASSPDSPQALYVTARHVVEQLVPPRLGVEPFVLIPGNELHVDGATPRYLHAVPIKHVTMAETYCDVAVLIVDRSDSPTEGIVPKTLRLSSSEPAVGEHCMALGYPQNVDELLYILQASRGRIEEVHPRQRDSSLVDFPSFRTTGTYLPSMSGGPIVADDMDVIGVVSTGTDTADGQPLGYGACVASILELTVNMLDGNGVRRDFRIPDLLREGYIKRGDGDLEMTRTPGGVELRWL</sequence>
<dbReference type="InterPro" id="IPR009003">
    <property type="entry name" value="Peptidase_S1_PA"/>
</dbReference>
<name>J4JUX6_9MYCO</name>
<accession>J4JUX6</accession>
<dbReference type="AlphaFoldDB" id="J4JUX6"/>
<dbReference type="Proteomes" id="UP000006455">
    <property type="component" value="Unassembled WGS sequence"/>
</dbReference>
<proteinExistence type="predicted"/>
<reference evidence="1 2" key="1">
    <citation type="journal article" date="2011" name="J. Bacteriol.">
        <title>Genome sequence of the Mycobacterium colombiense type strain, CECT 3035.</title>
        <authorList>
            <person name="Gonzalez-Perez M."/>
            <person name="Murcia M.I."/>
            <person name="Landsman D."/>
            <person name="Jordan I.K."/>
            <person name="Marino-Ramirez L."/>
        </authorList>
    </citation>
    <scope>NUCLEOTIDE SEQUENCE [LARGE SCALE GENOMIC DNA]</scope>
    <source>
        <strain evidence="1 2">CECT 3035</strain>
    </source>
</reference>
<evidence type="ECO:0000313" key="2">
    <source>
        <dbReference type="Proteomes" id="UP000006455"/>
    </source>
</evidence>
<organism evidence="1 2">
    <name type="scientific">Mycobacterium colombiense CECT 3035</name>
    <dbReference type="NCBI Taxonomy" id="1041522"/>
    <lineage>
        <taxon>Bacteria</taxon>
        <taxon>Bacillati</taxon>
        <taxon>Actinomycetota</taxon>
        <taxon>Actinomycetes</taxon>
        <taxon>Mycobacteriales</taxon>
        <taxon>Mycobacteriaceae</taxon>
        <taxon>Mycobacterium</taxon>
        <taxon>Mycobacterium avium complex (MAC)</taxon>
    </lineage>
</organism>
<evidence type="ECO:0008006" key="3">
    <source>
        <dbReference type="Google" id="ProtNLM"/>
    </source>
</evidence>